<dbReference type="Gene3D" id="3.30.230.10">
    <property type="match status" value="1"/>
</dbReference>
<dbReference type="InterPro" id="IPR020568">
    <property type="entry name" value="Ribosomal_Su5_D2-typ_SF"/>
</dbReference>
<dbReference type="NCBIfam" id="TIGR00154">
    <property type="entry name" value="ispE"/>
    <property type="match status" value="1"/>
</dbReference>
<dbReference type="PANTHER" id="PTHR43527">
    <property type="entry name" value="4-DIPHOSPHOCYTIDYL-2-C-METHYL-D-ERYTHRITOL KINASE, CHLOROPLASTIC"/>
    <property type="match status" value="1"/>
</dbReference>
<name>A0ABY3PQ20_9CYAN</name>
<protein>
    <recommendedName>
        <fullName evidence="3 9">4-diphosphocytidyl-2-C-methyl-D-erythritol kinase</fullName>
        <shortName evidence="9">CMK</shortName>
        <ecNumber evidence="2 9">2.7.1.148</ecNumber>
    </recommendedName>
    <alternativeName>
        <fullName evidence="8 9">4-(cytidine-5'-diphospho)-2-C-methyl-D-erythritol kinase</fullName>
    </alternativeName>
</protein>
<dbReference type="Pfam" id="PF08544">
    <property type="entry name" value="GHMP_kinases_C"/>
    <property type="match status" value="1"/>
</dbReference>
<comment type="function">
    <text evidence="9">Catalyzes the phosphorylation of the position 2 hydroxy group of 4-diphosphocytidyl-2C-methyl-D-erythritol.</text>
</comment>
<feature type="active site" evidence="9">
    <location>
        <position position="135"/>
    </location>
</feature>
<gene>
    <name evidence="9" type="primary">ispE</name>
    <name evidence="12" type="ORF">ISF26_05220</name>
</gene>
<evidence type="ECO:0000256" key="6">
    <source>
        <dbReference type="ARBA" id="ARBA00022777"/>
    </source>
</evidence>
<dbReference type="HAMAP" id="MF_00061">
    <property type="entry name" value="IspE"/>
    <property type="match status" value="1"/>
</dbReference>
<dbReference type="EMBL" id="CP063845">
    <property type="protein sequence ID" value="UFP95643.1"/>
    <property type="molecule type" value="Genomic_DNA"/>
</dbReference>
<dbReference type="PANTHER" id="PTHR43527:SF2">
    <property type="entry name" value="4-DIPHOSPHOCYTIDYL-2-C-METHYL-D-ERYTHRITOL KINASE, CHLOROPLASTIC"/>
    <property type="match status" value="1"/>
</dbReference>
<sequence>MKTVRLRAAAKINLYLEILGVRPDNFHELVMVLQSIDLADTVTLRAAPTTGVRCSHPLVPTDRTNLALRAVEVLQKHTGIDEGVEIVIEKRIPVASGLAGGSTDAAAVLVGLNALWDLGLTQGQLQSLGAQIGSDIPFCVIGGTALAMGRGEVLSALPALQGVYLVLAKIADLQVSTAWAYQTYRREHLGAVAAPRARTSALLSAVASREVARIAPLLHNDLERAVLPAHPQVSALRERLAVAGALGAMMSGSGPSVFGLASDRAHAEAICAALAEDPSLELFVCQTQQAGILFAESQPSSLQISHE</sequence>
<evidence type="ECO:0000313" key="12">
    <source>
        <dbReference type="EMBL" id="UFP95643.1"/>
    </source>
</evidence>
<dbReference type="InterPro" id="IPR004424">
    <property type="entry name" value="IspE"/>
</dbReference>
<feature type="active site" evidence="9">
    <location>
        <position position="11"/>
    </location>
</feature>
<keyword evidence="7 9" id="KW-0067">ATP-binding</keyword>
<feature type="binding site" evidence="9">
    <location>
        <begin position="93"/>
        <end position="103"/>
    </location>
    <ligand>
        <name>ATP</name>
        <dbReference type="ChEBI" id="CHEBI:30616"/>
    </ligand>
</feature>
<reference evidence="12 13" key="1">
    <citation type="journal article" date="2021" name="Genome Biol. Evol.">
        <title>Complete Genome Sequencing of a Novel Gloeobacter Species from a Waterfall Cave in Mexico.</title>
        <authorList>
            <person name="Saw J.H."/>
            <person name="Cardona T."/>
            <person name="Montejano G."/>
        </authorList>
    </citation>
    <scope>NUCLEOTIDE SEQUENCE [LARGE SCALE GENOMIC DNA]</scope>
    <source>
        <strain evidence="12">MG652769</strain>
    </source>
</reference>
<dbReference type="InterPro" id="IPR036554">
    <property type="entry name" value="GHMP_kinase_C_sf"/>
</dbReference>
<dbReference type="InterPro" id="IPR013750">
    <property type="entry name" value="GHMP_kinase_C_dom"/>
</dbReference>
<evidence type="ECO:0000313" key="13">
    <source>
        <dbReference type="Proteomes" id="UP001054846"/>
    </source>
</evidence>
<evidence type="ECO:0000256" key="7">
    <source>
        <dbReference type="ARBA" id="ARBA00022840"/>
    </source>
</evidence>
<keyword evidence="5 9" id="KW-0547">Nucleotide-binding</keyword>
<keyword evidence="9" id="KW-0414">Isoprene biosynthesis</keyword>
<comment type="similarity">
    <text evidence="1 9">Belongs to the GHMP kinase family. IspE subfamily.</text>
</comment>
<evidence type="ECO:0000256" key="1">
    <source>
        <dbReference type="ARBA" id="ARBA00009684"/>
    </source>
</evidence>
<comment type="pathway">
    <text evidence="9">Isoprenoid biosynthesis; isopentenyl diphosphate biosynthesis via DXP pathway; isopentenyl diphosphate from 1-deoxy-D-xylulose 5-phosphate: step 3/6.</text>
</comment>
<dbReference type="EC" id="2.7.1.148" evidence="2 9"/>
<proteinExistence type="inferred from homology"/>
<dbReference type="Proteomes" id="UP001054846">
    <property type="component" value="Chromosome"/>
</dbReference>
<dbReference type="SUPFAM" id="SSF55060">
    <property type="entry name" value="GHMP Kinase, C-terminal domain"/>
    <property type="match status" value="1"/>
</dbReference>
<comment type="catalytic activity">
    <reaction evidence="9">
        <text>4-CDP-2-C-methyl-D-erythritol + ATP = 4-CDP-2-C-methyl-D-erythritol 2-phosphate + ADP + H(+)</text>
        <dbReference type="Rhea" id="RHEA:18437"/>
        <dbReference type="ChEBI" id="CHEBI:15378"/>
        <dbReference type="ChEBI" id="CHEBI:30616"/>
        <dbReference type="ChEBI" id="CHEBI:57823"/>
        <dbReference type="ChEBI" id="CHEBI:57919"/>
        <dbReference type="ChEBI" id="CHEBI:456216"/>
        <dbReference type="EC" id="2.7.1.148"/>
    </reaction>
</comment>
<keyword evidence="13" id="KW-1185">Reference proteome</keyword>
<accession>A0ABY3PQ20</accession>
<dbReference type="GO" id="GO:0050515">
    <property type="term" value="F:4-(cytidine 5'-diphospho)-2-C-methyl-D-erythritol kinase activity"/>
    <property type="evidence" value="ECO:0007669"/>
    <property type="project" value="UniProtKB-EC"/>
</dbReference>
<organism evidence="12 13">
    <name type="scientific">Gloeobacter morelensis MG652769</name>
    <dbReference type="NCBI Taxonomy" id="2781736"/>
    <lineage>
        <taxon>Bacteria</taxon>
        <taxon>Bacillati</taxon>
        <taxon>Cyanobacteriota</taxon>
        <taxon>Cyanophyceae</taxon>
        <taxon>Gloeobacterales</taxon>
        <taxon>Gloeobacteraceae</taxon>
        <taxon>Gloeobacter</taxon>
        <taxon>Gloeobacter morelensis</taxon>
    </lineage>
</organism>
<dbReference type="SUPFAM" id="SSF54211">
    <property type="entry name" value="Ribosomal protein S5 domain 2-like"/>
    <property type="match status" value="1"/>
</dbReference>
<evidence type="ECO:0000256" key="9">
    <source>
        <dbReference type="HAMAP-Rule" id="MF_00061"/>
    </source>
</evidence>
<feature type="domain" description="GHMP kinase N-terminal" evidence="10">
    <location>
        <begin position="65"/>
        <end position="143"/>
    </location>
</feature>
<evidence type="ECO:0000259" key="11">
    <source>
        <dbReference type="Pfam" id="PF08544"/>
    </source>
</evidence>
<keyword evidence="4 9" id="KW-0808">Transferase</keyword>
<evidence type="ECO:0000256" key="3">
    <source>
        <dbReference type="ARBA" id="ARBA00017473"/>
    </source>
</evidence>
<dbReference type="Pfam" id="PF00288">
    <property type="entry name" value="GHMP_kinases_N"/>
    <property type="match status" value="1"/>
</dbReference>
<evidence type="ECO:0000256" key="4">
    <source>
        <dbReference type="ARBA" id="ARBA00022679"/>
    </source>
</evidence>
<dbReference type="Gene3D" id="3.30.70.890">
    <property type="entry name" value="GHMP kinase, C-terminal domain"/>
    <property type="match status" value="1"/>
</dbReference>
<evidence type="ECO:0000256" key="8">
    <source>
        <dbReference type="ARBA" id="ARBA00032554"/>
    </source>
</evidence>
<dbReference type="InterPro" id="IPR014721">
    <property type="entry name" value="Ribsml_uS5_D2-typ_fold_subgr"/>
</dbReference>
<keyword evidence="6 9" id="KW-0418">Kinase</keyword>
<feature type="domain" description="GHMP kinase C-terminal" evidence="11">
    <location>
        <begin position="205"/>
        <end position="276"/>
    </location>
</feature>
<dbReference type="PIRSF" id="PIRSF010376">
    <property type="entry name" value="IspE"/>
    <property type="match status" value="1"/>
</dbReference>
<dbReference type="RefSeq" id="WP_230842868.1">
    <property type="nucleotide sequence ID" value="NZ_CP063845.1"/>
</dbReference>
<evidence type="ECO:0000256" key="5">
    <source>
        <dbReference type="ARBA" id="ARBA00022741"/>
    </source>
</evidence>
<evidence type="ECO:0000256" key="2">
    <source>
        <dbReference type="ARBA" id="ARBA00012052"/>
    </source>
</evidence>
<dbReference type="InterPro" id="IPR006204">
    <property type="entry name" value="GHMP_kinase_N_dom"/>
</dbReference>
<evidence type="ECO:0000259" key="10">
    <source>
        <dbReference type="Pfam" id="PF00288"/>
    </source>
</evidence>